<comment type="similarity">
    <text evidence="6">Belongs to the DEAD box helicase family.</text>
</comment>
<keyword evidence="1 6" id="KW-0547">Nucleotide-binding</keyword>
<dbReference type="Gene3D" id="3.40.50.300">
    <property type="entry name" value="P-loop containing nucleotide triphosphate hydrolases"/>
    <property type="match status" value="2"/>
</dbReference>
<dbReference type="CDD" id="cd18787">
    <property type="entry name" value="SF2_C_DEAD"/>
    <property type="match status" value="1"/>
</dbReference>
<keyword evidence="5" id="KW-0694">RNA-binding</keyword>
<gene>
    <name evidence="10" type="ORF">HETIRDRAFT_472743</name>
</gene>
<feature type="region of interest" description="Disordered" evidence="7">
    <location>
        <begin position="230"/>
        <end position="269"/>
    </location>
</feature>
<dbReference type="Pfam" id="PF00271">
    <property type="entry name" value="Helicase_C"/>
    <property type="match status" value="1"/>
</dbReference>
<dbReference type="InterPro" id="IPR050079">
    <property type="entry name" value="DEAD_box_RNA_helicase"/>
</dbReference>
<dbReference type="PROSITE" id="PS51192">
    <property type="entry name" value="HELICASE_ATP_BIND_1"/>
    <property type="match status" value="1"/>
</dbReference>
<dbReference type="GO" id="GO:0005524">
    <property type="term" value="F:ATP binding"/>
    <property type="evidence" value="ECO:0007669"/>
    <property type="project" value="UniProtKB-KW"/>
</dbReference>
<dbReference type="CDD" id="cd17955">
    <property type="entry name" value="DEADc_DDX49"/>
    <property type="match status" value="1"/>
</dbReference>
<evidence type="ECO:0000259" key="9">
    <source>
        <dbReference type="PROSITE" id="PS51194"/>
    </source>
</evidence>
<dbReference type="RefSeq" id="XP_009543923.1">
    <property type="nucleotide sequence ID" value="XM_009545628.1"/>
</dbReference>
<keyword evidence="2 6" id="KW-0378">Hydrolase</keyword>
<dbReference type="EMBL" id="KI925456">
    <property type="protein sequence ID" value="ETW84231.1"/>
    <property type="molecule type" value="Genomic_DNA"/>
</dbReference>
<dbReference type="InterPro" id="IPR027417">
    <property type="entry name" value="P-loop_NTPase"/>
</dbReference>
<dbReference type="KEGG" id="hir:HETIRDRAFT_472743"/>
<evidence type="ECO:0000256" key="6">
    <source>
        <dbReference type="RuleBase" id="RU000492"/>
    </source>
</evidence>
<dbReference type="PROSITE" id="PS51194">
    <property type="entry name" value="HELICASE_CTER"/>
    <property type="match status" value="1"/>
</dbReference>
<keyword evidence="11" id="KW-1185">Reference proteome</keyword>
<evidence type="ECO:0000313" key="11">
    <source>
        <dbReference type="Proteomes" id="UP000030671"/>
    </source>
</evidence>
<evidence type="ECO:0000256" key="5">
    <source>
        <dbReference type="ARBA" id="ARBA00022884"/>
    </source>
</evidence>
<dbReference type="SUPFAM" id="SSF52540">
    <property type="entry name" value="P-loop containing nucleoside triphosphate hydrolases"/>
    <property type="match status" value="1"/>
</dbReference>
<evidence type="ECO:0000259" key="8">
    <source>
        <dbReference type="PROSITE" id="PS51192"/>
    </source>
</evidence>
<dbReference type="InParanoid" id="W4KGP8"/>
<dbReference type="HOGENOM" id="CLU_003041_1_1_1"/>
<dbReference type="SMART" id="SM00487">
    <property type="entry name" value="DEXDc"/>
    <property type="match status" value="1"/>
</dbReference>
<dbReference type="PANTHER" id="PTHR47959:SF24">
    <property type="entry name" value="ATP-DEPENDENT RNA HELICASE"/>
    <property type="match status" value="1"/>
</dbReference>
<name>W4KGP8_HETIT</name>
<dbReference type="AlphaFoldDB" id="W4KGP8"/>
<dbReference type="eggNOG" id="KOG0340">
    <property type="taxonomic scope" value="Eukaryota"/>
</dbReference>
<dbReference type="GO" id="GO:0003723">
    <property type="term" value="F:RNA binding"/>
    <property type="evidence" value="ECO:0007669"/>
    <property type="project" value="UniProtKB-KW"/>
</dbReference>
<keyword evidence="4 6" id="KW-0067">ATP-binding</keyword>
<evidence type="ECO:0000256" key="3">
    <source>
        <dbReference type="ARBA" id="ARBA00022806"/>
    </source>
</evidence>
<dbReference type="GO" id="GO:0003724">
    <property type="term" value="F:RNA helicase activity"/>
    <property type="evidence" value="ECO:0007669"/>
    <property type="project" value="TreeGrafter"/>
</dbReference>
<dbReference type="GO" id="GO:0016787">
    <property type="term" value="F:hydrolase activity"/>
    <property type="evidence" value="ECO:0007669"/>
    <property type="project" value="UniProtKB-KW"/>
</dbReference>
<dbReference type="STRING" id="747525.W4KGP8"/>
<dbReference type="Pfam" id="PF00270">
    <property type="entry name" value="DEAD"/>
    <property type="match status" value="1"/>
</dbReference>
<dbReference type="GeneID" id="20677476"/>
<keyword evidence="3 6" id="KW-0347">Helicase</keyword>
<evidence type="ECO:0000256" key="1">
    <source>
        <dbReference type="ARBA" id="ARBA00022741"/>
    </source>
</evidence>
<dbReference type="Proteomes" id="UP000030671">
    <property type="component" value="Unassembled WGS sequence"/>
</dbReference>
<evidence type="ECO:0000256" key="4">
    <source>
        <dbReference type="ARBA" id="ARBA00022840"/>
    </source>
</evidence>
<evidence type="ECO:0000313" key="10">
    <source>
        <dbReference type="EMBL" id="ETW84231.1"/>
    </source>
</evidence>
<reference evidence="10 11" key="1">
    <citation type="journal article" date="2012" name="New Phytol.">
        <title>Insight into trade-off between wood decay and parasitism from the genome of a fungal forest pathogen.</title>
        <authorList>
            <person name="Olson A."/>
            <person name="Aerts A."/>
            <person name="Asiegbu F."/>
            <person name="Belbahri L."/>
            <person name="Bouzid O."/>
            <person name="Broberg A."/>
            <person name="Canback B."/>
            <person name="Coutinho P.M."/>
            <person name="Cullen D."/>
            <person name="Dalman K."/>
            <person name="Deflorio G."/>
            <person name="van Diepen L.T."/>
            <person name="Dunand C."/>
            <person name="Duplessis S."/>
            <person name="Durling M."/>
            <person name="Gonthier P."/>
            <person name="Grimwood J."/>
            <person name="Fossdal C.G."/>
            <person name="Hansson D."/>
            <person name="Henrissat B."/>
            <person name="Hietala A."/>
            <person name="Himmelstrand K."/>
            <person name="Hoffmeister D."/>
            <person name="Hogberg N."/>
            <person name="James T.Y."/>
            <person name="Karlsson M."/>
            <person name="Kohler A."/>
            <person name="Kues U."/>
            <person name="Lee Y.H."/>
            <person name="Lin Y.C."/>
            <person name="Lind M."/>
            <person name="Lindquist E."/>
            <person name="Lombard V."/>
            <person name="Lucas S."/>
            <person name="Lunden K."/>
            <person name="Morin E."/>
            <person name="Murat C."/>
            <person name="Park J."/>
            <person name="Raffaello T."/>
            <person name="Rouze P."/>
            <person name="Salamov A."/>
            <person name="Schmutz J."/>
            <person name="Solheim H."/>
            <person name="Stahlberg J."/>
            <person name="Velez H."/>
            <person name="de Vries R.P."/>
            <person name="Wiebenga A."/>
            <person name="Woodward S."/>
            <person name="Yakovlev I."/>
            <person name="Garbelotto M."/>
            <person name="Martin F."/>
            <person name="Grigoriev I.V."/>
            <person name="Stenlid J."/>
        </authorList>
    </citation>
    <scope>NUCLEOTIDE SEQUENCE [LARGE SCALE GENOMIC DNA]</scope>
    <source>
        <strain evidence="10 11">TC 32-1</strain>
    </source>
</reference>
<feature type="compositionally biased region" description="Basic residues" evidence="7">
    <location>
        <begin position="242"/>
        <end position="254"/>
    </location>
</feature>
<evidence type="ECO:0008006" key="12">
    <source>
        <dbReference type="Google" id="ProtNLM"/>
    </source>
</evidence>
<proteinExistence type="inferred from homology"/>
<dbReference type="InterPro" id="IPR014001">
    <property type="entry name" value="Helicase_ATP-bd"/>
</dbReference>
<accession>W4KGP8</accession>
<dbReference type="PANTHER" id="PTHR47959">
    <property type="entry name" value="ATP-DEPENDENT RNA HELICASE RHLE-RELATED"/>
    <property type="match status" value="1"/>
</dbReference>
<protein>
    <recommendedName>
        <fullName evidence="12">DEAD-domain-containing protein</fullName>
    </recommendedName>
</protein>
<dbReference type="InterPro" id="IPR001650">
    <property type="entry name" value="Helicase_C-like"/>
</dbReference>
<dbReference type="SMART" id="SM00490">
    <property type="entry name" value="HELICc"/>
    <property type="match status" value="1"/>
</dbReference>
<evidence type="ECO:0000256" key="2">
    <source>
        <dbReference type="ARBA" id="ARBA00022801"/>
    </source>
</evidence>
<dbReference type="OrthoDB" id="10261904at2759"/>
<dbReference type="FunCoup" id="W4KGP8">
    <property type="interactions" value="404"/>
</dbReference>
<sequence length="450" mass="49737">MSIRAPTEVQTACVPPLLAGEDCIGNAKTGSGKTMAFALPILQKLSVDPYGIFALVLTPTRELAFQISEQFAVLGAPLNVRTAVVVGGMDMMAQALELGNRPHVVVATPGRIVDHLRSGSGEWDLSRVKFLVLDEADRLLTSTFSADMAHIFSVLPKDRQTALFTATWTPSIETIADAPPRPGKQKPFVHRMVASTETVESLKQYYILVPSHVRESYLYHLLCNPPESTLHLRRAAPEPSKTSRKPRSKPKGAQKKAQVEDEPAQPPPTMIFCARPRTAAYLTYLLKTLSIRSTALHSRLTQRERLNSLQLFRSSVVPVLVCTDVGARGLDIEDVALVVNWDLTDEPEEYTHRVGRTARAGRGGVAISFVSERDEGRVLKIEDRIKTRLSEMELPEDKVLEHLNRVSTARRLANMELHDSNFGQREQIHQAKNRARLQGQGGDGLAPPSL</sequence>
<dbReference type="InterPro" id="IPR011545">
    <property type="entry name" value="DEAD/DEAH_box_helicase_dom"/>
</dbReference>
<dbReference type="InterPro" id="IPR000629">
    <property type="entry name" value="RNA-helicase_DEAD-box_CS"/>
</dbReference>
<organism evidence="10 11">
    <name type="scientific">Heterobasidion irregulare (strain TC 32-1)</name>
    <dbReference type="NCBI Taxonomy" id="747525"/>
    <lineage>
        <taxon>Eukaryota</taxon>
        <taxon>Fungi</taxon>
        <taxon>Dikarya</taxon>
        <taxon>Basidiomycota</taxon>
        <taxon>Agaricomycotina</taxon>
        <taxon>Agaricomycetes</taxon>
        <taxon>Russulales</taxon>
        <taxon>Bondarzewiaceae</taxon>
        <taxon>Heterobasidion</taxon>
        <taxon>Heterobasidion annosum species complex</taxon>
    </lineage>
</organism>
<evidence type="ECO:0000256" key="7">
    <source>
        <dbReference type="SAM" id="MobiDB-lite"/>
    </source>
</evidence>
<feature type="domain" description="Helicase C-terminal" evidence="9">
    <location>
        <begin position="251"/>
        <end position="400"/>
    </location>
</feature>
<feature type="domain" description="Helicase ATP-binding" evidence="8">
    <location>
        <begin position="14"/>
        <end position="186"/>
    </location>
</feature>
<dbReference type="PROSITE" id="PS00039">
    <property type="entry name" value="DEAD_ATP_HELICASE"/>
    <property type="match status" value="1"/>
</dbReference>
<dbReference type="GO" id="GO:0005829">
    <property type="term" value="C:cytosol"/>
    <property type="evidence" value="ECO:0007669"/>
    <property type="project" value="TreeGrafter"/>
</dbReference>